<keyword evidence="3" id="KW-1185">Reference proteome</keyword>
<feature type="compositionally biased region" description="Basic residues" evidence="1">
    <location>
        <begin position="150"/>
        <end position="164"/>
    </location>
</feature>
<evidence type="ECO:0000256" key="1">
    <source>
        <dbReference type="SAM" id="MobiDB-lite"/>
    </source>
</evidence>
<protein>
    <submittedName>
        <fullName evidence="2">Uncharacterized protein</fullName>
    </submittedName>
</protein>
<evidence type="ECO:0000313" key="2">
    <source>
        <dbReference type="EMBL" id="KAF2761262.1"/>
    </source>
</evidence>
<dbReference type="AlphaFoldDB" id="A0A6A6WEL4"/>
<dbReference type="EMBL" id="ML996567">
    <property type="protein sequence ID" value="KAF2761262.1"/>
    <property type="molecule type" value="Genomic_DNA"/>
</dbReference>
<accession>A0A6A6WEL4</accession>
<proteinExistence type="predicted"/>
<reference evidence="2" key="1">
    <citation type="journal article" date="2020" name="Stud. Mycol.">
        <title>101 Dothideomycetes genomes: a test case for predicting lifestyles and emergence of pathogens.</title>
        <authorList>
            <person name="Haridas S."/>
            <person name="Albert R."/>
            <person name="Binder M."/>
            <person name="Bloem J."/>
            <person name="Labutti K."/>
            <person name="Salamov A."/>
            <person name="Andreopoulos B."/>
            <person name="Baker S."/>
            <person name="Barry K."/>
            <person name="Bills G."/>
            <person name="Bluhm B."/>
            <person name="Cannon C."/>
            <person name="Castanera R."/>
            <person name="Culley D."/>
            <person name="Daum C."/>
            <person name="Ezra D."/>
            <person name="Gonzalez J."/>
            <person name="Henrissat B."/>
            <person name="Kuo A."/>
            <person name="Liang C."/>
            <person name="Lipzen A."/>
            <person name="Lutzoni F."/>
            <person name="Magnuson J."/>
            <person name="Mondo S."/>
            <person name="Nolan M."/>
            <person name="Ohm R."/>
            <person name="Pangilinan J."/>
            <person name="Park H.-J."/>
            <person name="Ramirez L."/>
            <person name="Alfaro M."/>
            <person name="Sun H."/>
            <person name="Tritt A."/>
            <person name="Yoshinaga Y."/>
            <person name="Zwiers L.-H."/>
            <person name="Turgeon B."/>
            <person name="Goodwin S."/>
            <person name="Spatafora J."/>
            <person name="Crous P."/>
            <person name="Grigoriev I."/>
        </authorList>
    </citation>
    <scope>NUCLEOTIDE SEQUENCE</scope>
    <source>
        <strain evidence="2">CBS 121739</strain>
    </source>
</reference>
<sequence length="176" mass="19919">MLMMQSYELDEPIFNDKAHTFGSTYHSGTGTLQLYAMHPTKPRGADGMPEYHKTKVRGFDLTDNLDTHRQGIAAYRNLRDLAKEKRDDFIACANKRADNDELEAASADTYLTSFVSNSQSTQLEVFTANSDEESDSFSIDELTMPALRTKRTKARQLSRKKHKSNISDILGDEDDE</sequence>
<dbReference type="OrthoDB" id="5336565at2759"/>
<dbReference type="GeneID" id="54484524"/>
<dbReference type="Proteomes" id="UP000799437">
    <property type="component" value="Unassembled WGS sequence"/>
</dbReference>
<organism evidence="2 3">
    <name type="scientific">Pseudovirgaria hyperparasitica</name>
    <dbReference type="NCBI Taxonomy" id="470096"/>
    <lineage>
        <taxon>Eukaryota</taxon>
        <taxon>Fungi</taxon>
        <taxon>Dikarya</taxon>
        <taxon>Ascomycota</taxon>
        <taxon>Pezizomycotina</taxon>
        <taxon>Dothideomycetes</taxon>
        <taxon>Dothideomycetes incertae sedis</taxon>
        <taxon>Acrospermales</taxon>
        <taxon>Acrospermaceae</taxon>
        <taxon>Pseudovirgaria</taxon>
    </lineage>
</organism>
<evidence type="ECO:0000313" key="3">
    <source>
        <dbReference type="Proteomes" id="UP000799437"/>
    </source>
</evidence>
<feature type="region of interest" description="Disordered" evidence="1">
    <location>
        <begin position="150"/>
        <end position="176"/>
    </location>
</feature>
<dbReference type="RefSeq" id="XP_033603713.1">
    <property type="nucleotide sequence ID" value="XM_033743470.1"/>
</dbReference>
<gene>
    <name evidence="2" type="ORF">EJ05DRAFT_473794</name>
</gene>
<name>A0A6A6WEL4_9PEZI</name>